<evidence type="ECO:0008006" key="4">
    <source>
        <dbReference type="Google" id="ProtNLM"/>
    </source>
</evidence>
<dbReference type="KEGG" id="smao:CAG99_13305"/>
<keyword evidence="3" id="KW-1185">Reference proteome</keyword>
<gene>
    <name evidence="2" type="ORF">CAG99_13305</name>
</gene>
<evidence type="ECO:0000256" key="1">
    <source>
        <dbReference type="SAM" id="MobiDB-lite"/>
    </source>
</evidence>
<protein>
    <recommendedName>
        <fullName evidence="4">Capsular polysaccharide biosynthesis protein</fullName>
    </recommendedName>
</protein>
<dbReference type="Proteomes" id="UP000194218">
    <property type="component" value="Chromosome"/>
</dbReference>
<accession>A0A1W7CY67</accession>
<feature type="region of interest" description="Disordered" evidence="1">
    <location>
        <begin position="217"/>
        <end position="241"/>
    </location>
</feature>
<dbReference type="EMBL" id="CP021121">
    <property type="protein sequence ID" value="ARQ69712.1"/>
    <property type="molecule type" value="Genomic_DNA"/>
</dbReference>
<dbReference type="RefSeq" id="WP_086159575.1">
    <property type="nucleotide sequence ID" value="NZ_CP021121.1"/>
</dbReference>
<sequence>MRGLRAWAAGLPGWWPAVLGLLLGLLAGAGHALWADREYAAEASVVVTADDPAQAVGFAQSYGRLATGDAVLRTAQTDAGVPAGTLRTRVRAGTSPDAPVIGITGTGPRPQDAARAAGAVARALVAHTESAGEATGVRVVPLTEAALPTAAASPVPWLSVALGGCAGAVAGGAAVLARGGGPRPSRPRGAFGRGGPVLVTPVLGTVVSAAVAGPGPAPVGELTGAPAGTSPAGPGCGAAPE</sequence>
<name>A0A1W7CY67_9ACTN</name>
<proteinExistence type="predicted"/>
<reference evidence="2 3" key="1">
    <citation type="submission" date="2017-05" db="EMBL/GenBank/DDBJ databases">
        <title>Complete genome sequence of Streptomyces sp. SCSIO 03032 revealed the diverse biosynthetic pathways for its bioactive secondary metabolites.</title>
        <authorList>
            <person name="Ma L."/>
            <person name="Zhu Y."/>
            <person name="Zhang W."/>
            <person name="Zhang G."/>
            <person name="Tian X."/>
            <person name="Zhang S."/>
            <person name="Zhang C."/>
        </authorList>
    </citation>
    <scope>NUCLEOTIDE SEQUENCE [LARGE SCALE GENOMIC DNA]</scope>
    <source>
        <strain evidence="2 3">SCSIO 03032</strain>
    </source>
</reference>
<evidence type="ECO:0000313" key="2">
    <source>
        <dbReference type="EMBL" id="ARQ69712.1"/>
    </source>
</evidence>
<evidence type="ECO:0000313" key="3">
    <source>
        <dbReference type="Proteomes" id="UP000194218"/>
    </source>
</evidence>
<organism evidence="2 3">
    <name type="scientific">Streptomyces marincola</name>
    <dbReference type="NCBI Taxonomy" id="2878388"/>
    <lineage>
        <taxon>Bacteria</taxon>
        <taxon>Bacillati</taxon>
        <taxon>Actinomycetota</taxon>
        <taxon>Actinomycetes</taxon>
        <taxon>Kitasatosporales</taxon>
        <taxon>Streptomycetaceae</taxon>
        <taxon>Streptomyces</taxon>
    </lineage>
</organism>
<dbReference type="AlphaFoldDB" id="A0A1W7CY67"/>
<dbReference type="OrthoDB" id="3872739at2"/>